<evidence type="ECO:0000256" key="1">
    <source>
        <dbReference type="SAM" id="MobiDB-lite"/>
    </source>
</evidence>
<feature type="region of interest" description="Disordered" evidence="1">
    <location>
        <begin position="1"/>
        <end position="25"/>
    </location>
</feature>
<feature type="compositionally biased region" description="Basic and acidic residues" evidence="1">
    <location>
        <begin position="9"/>
        <end position="25"/>
    </location>
</feature>
<dbReference type="GeneID" id="5006267"/>
<dbReference type="EMBL" id="CP000597">
    <property type="protein sequence ID" value="ABP00527.1"/>
    <property type="molecule type" value="Genomic_DNA"/>
</dbReference>
<organism evidence="2 3">
    <name type="scientific">Ostreococcus lucimarinus (strain CCE9901)</name>
    <dbReference type="NCBI Taxonomy" id="436017"/>
    <lineage>
        <taxon>Eukaryota</taxon>
        <taxon>Viridiplantae</taxon>
        <taxon>Chlorophyta</taxon>
        <taxon>Mamiellophyceae</taxon>
        <taxon>Mamiellales</taxon>
        <taxon>Bathycoccaceae</taxon>
        <taxon>Ostreococcus</taxon>
    </lineage>
</organism>
<dbReference type="HOGENOM" id="CLU_2675525_0_0_1"/>
<dbReference type="Gramene" id="ABP00527">
    <property type="protein sequence ID" value="ABP00527"/>
    <property type="gene ID" value="OSTLU_28277"/>
</dbReference>
<dbReference type="Proteomes" id="UP000001568">
    <property type="component" value="Chromosome 17"/>
</dbReference>
<gene>
    <name evidence="2" type="ORF">OSTLU_28277</name>
</gene>
<accession>A4S9Q2</accession>
<protein>
    <submittedName>
        <fullName evidence="2">Uncharacterized protein</fullName>
    </submittedName>
</protein>
<dbReference type="AlphaFoldDB" id="A4S9Q2"/>
<dbReference type="RefSeq" id="XP_001422210.1">
    <property type="nucleotide sequence ID" value="XM_001422173.1"/>
</dbReference>
<proteinExistence type="predicted"/>
<keyword evidence="3" id="KW-1185">Reference proteome</keyword>
<dbReference type="KEGG" id="olu:OSTLU_28277"/>
<evidence type="ECO:0000313" key="3">
    <source>
        <dbReference type="Proteomes" id="UP000001568"/>
    </source>
</evidence>
<evidence type="ECO:0000313" key="2">
    <source>
        <dbReference type="EMBL" id="ABP00527.1"/>
    </source>
</evidence>
<sequence>MGKLNNSVSDRENARDERFENRGKAEVGVSPVSRANCIGAEIVSNFPAAAQNASSLLYGLINAKHGWDSTPGCLK</sequence>
<name>A4S9Q2_OSTLU</name>
<reference evidence="2 3" key="1">
    <citation type="journal article" date="2007" name="Proc. Natl. Acad. Sci. U.S.A.">
        <title>The tiny eukaryote Ostreococcus provides genomic insights into the paradox of plankton speciation.</title>
        <authorList>
            <person name="Palenik B."/>
            <person name="Grimwood J."/>
            <person name="Aerts A."/>
            <person name="Rouze P."/>
            <person name="Salamov A."/>
            <person name="Putnam N."/>
            <person name="Dupont C."/>
            <person name="Jorgensen R."/>
            <person name="Derelle E."/>
            <person name="Rombauts S."/>
            <person name="Zhou K."/>
            <person name="Otillar R."/>
            <person name="Merchant S.S."/>
            <person name="Podell S."/>
            <person name="Gaasterland T."/>
            <person name="Napoli C."/>
            <person name="Gendler K."/>
            <person name="Manuell A."/>
            <person name="Tai V."/>
            <person name="Vallon O."/>
            <person name="Piganeau G."/>
            <person name="Jancek S."/>
            <person name="Heijde M."/>
            <person name="Jabbari K."/>
            <person name="Bowler C."/>
            <person name="Lohr M."/>
            <person name="Robbens S."/>
            <person name="Werner G."/>
            <person name="Dubchak I."/>
            <person name="Pazour G.J."/>
            <person name="Ren Q."/>
            <person name="Paulsen I."/>
            <person name="Delwiche C."/>
            <person name="Schmutz J."/>
            <person name="Rokhsar D."/>
            <person name="Van de Peer Y."/>
            <person name="Moreau H."/>
            <person name="Grigoriev I.V."/>
        </authorList>
    </citation>
    <scope>NUCLEOTIDE SEQUENCE [LARGE SCALE GENOMIC DNA]</scope>
    <source>
        <strain evidence="2 3">CCE9901</strain>
    </source>
</reference>